<keyword evidence="4" id="KW-1185">Reference proteome</keyword>
<protein>
    <recommendedName>
        <fullName evidence="2">Fungal lipase-type domain-containing protein</fullName>
    </recommendedName>
</protein>
<organism evidence="3 4">
    <name type="scientific">Tetradesmus obliquus</name>
    <name type="common">Green alga</name>
    <name type="synonym">Acutodesmus obliquus</name>
    <dbReference type="NCBI Taxonomy" id="3088"/>
    <lineage>
        <taxon>Eukaryota</taxon>
        <taxon>Viridiplantae</taxon>
        <taxon>Chlorophyta</taxon>
        <taxon>core chlorophytes</taxon>
        <taxon>Chlorophyceae</taxon>
        <taxon>CS clade</taxon>
        <taxon>Sphaeropleales</taxon>
        <taxon>Scenedesmaceae</taxon>
        <taxon>Tetradesmus</taxon>
    </lineage>
</organism>
<dbReference type="EMBL" id="CP126213">
    <property type="protein sequence ID" value="WIA15373.1"/>
    <property type="molecule type" value="Genomic_DNA"/>
</dbReference>
<dbReference type="Proteomes" id="UP001244341">
    <property type="component" value="Chromosome 6b"/>
</dbReference>
<dbReference type="Gene3D" id="3.40.50.1820">
    <property type="entry name" value="alpha/beta hydrolase"/>
    <property type="match status" value="1"/>
</dbReference>
<dbReference type="PANTHER" id="PTHR47418">
    <property type="entry name" value="ALPHA/BETA-HYDROLASES SUPERFAMILY PROTEIN"/>
    <property type="match status" value="1"/>
</dbReference>
<dbReference type="InterPro" id="IPR029058">
    <property type="entry name" value="AB_hydrolase_fold"/>
</dbReference>
<feature type="compositionally biased region" description="Low complexity" evidence="1">
    <location>
        <begin position="510"/>
        <end position="526"/>
    </location>
</feature>
<evidence type="ECO:0000256" key="1">
    <source>
        <dbReference type="SAM" id="MobiDB-lite"/>
    </source>
</evidence>
<dbReference type="Pfam" id="PF01764">
    <property type="entry name" value="Lipase_3"/>
    <property type="match status" value="1"/>
</dbReference>
<evidence type="ECO:0000313" key="3">
    <source>
        <dbReference type="EMBL" id="WIA15373.1"/>
    </source>
</evidence>
<dbReference type="SUPFAM" id="SSF53474">
    <property type="entry name" value="alpha/beta-Hydrolases"/>
    <property type="match status" value="1"/>
</dbReference>
<dbReference type="InterPro" id="IPR002921">
    <property type="entry name" value="Fungal_lipase-type"/>
</dbReference>
<evidence type="ECO:0000259" key="2">
    <source>
        <dbReference type="Pfam" id="PF01764"/>
    </source>
</evidence>
<dbReference type="CDD" id="cd00519">
    <property type="entry name" value="Lipase_3"/>
    <property type="match status" value="1"/>
</dbReference>
<feature type="region of interest" description="Disordered" evidence="1">
    <location>
        <begin position="1"/>
        <end position="24"/>
    </location>
</feature>
<sequence length="534" mass="57792">MDAVGDTYAISESDFQDAGPPDSSKHSVAAIVDMMKKIKLPKLPKLPGRATAAAAEASEAAEAAAAAAAAAATTAEAVVEATAAATLQEVAGIMTHMAREHLGSLVTHPGHVIVGMYYLARRHQMIRLADNIDGTHVADRQLVEQLIRYVDISDSIYPDRYPVLVQQEQVVQESDILFFYTQVHKLQPGFYIAVNHEAKTLMWVIRGTHDIHDLLTDLCGVATPIPGGAAHWGMWRAAGWLLDNHWDRVLGYLQQHPGYNLEIIGHSMGAGVGSLLALRLNTEEAFTQQLGDTKVTCIAIATAACLSSELASAVSPYVTTVVMRYDLVPRFSTGQVEALQRELLAIDYKGLLHEDLLEHEVYRSALEGTAAVVEKLRQLAITQAAAATAATAAATAATAARAMQASGGQRCWGRGQCSAAASKGARGEAAEVAAAAAAGQFVDVVLYAPGRLLYVRPVDESVEEEQQHFELVDGKGDQRFKRIVLRTSCMTDHFPAAYKAGLTDVLQQITKRQQQRQQQEEQQQQQKEPKKQLA</sequence>
<proteinExistence type="predicted"/>
<feature type="domain" description="Fungal lipase-type" evidence="2">
    <location>
        <begin position="204"/>
        <end position="333"/>
    </location>
</feature>
<reference evidence="3 4" key="1">
    <citation type="submission" date="2023-05" db="EMBL/GenBank/DDBJ databases">
        <title>A 100% complete, gapless, phased diploid assembly of the Scenedesmus obliquus UTEX 3031 genome.</title>
        <authorList>
            <person name="Biondi T.C."/>
            <person name="Hanschen E.R."/>
            <person name="Kwon T."/>
            <person name="Eng W."/>
            <person name="Kruse C.P.S."/>
            <person name="Koehler S.I."/>
            <person name="Kunde Y."/>
            <person name="Gleasner C.D."/>
            <person name="You Mak K.T."/>
            <person name="Polle J."/>
            <person name="Hovde B.T."/>
            <person name="Starkenburg S.R."/>
        </authorList>
    </citation>
    <scope>NUCLEOTIDE SEQUENCE [LARGE SCALE GENOMIC DNA]</scope>
    <source>
        <strain evidence="3 4">DOE0152z</strain>
    </source>
</reference>
<feature type="region of interest" description="Disordered" evidence="1">
    <location>
        <begin position="510"/>
        <end position="534"/>
    </location>
</feature>
<accession>A0ABY8U1P2</accession>
<gene>
    <name evidence="3" type="ORF">OEZ85_002036</name>
</gene>
<evidence type="ECO:0000313" key="4">
    <source>
        <dbReference type="Proteomes" id="UP001244341"/>
    </source>
</evidence>
<name>A0ABY8U1P2_TETOB</name>